<feature type="transmembrane region" description="Helical" evidence="1">
    <location>
        <begin position="459"/>
        <end position="482"/>
    </location>
</feature>
<keyword evidence="1" id="KW-1133">Transmembrane helix</keyword>
<accession>A0AAD5WKW3</accession>
<dbReference type="GO" id="GO:0004674">
    <property type="term" value="F:protein serine/threonine kinase activity"/>
    <property type="evidence" value="ECO:0007669"/>
    <property type="project" value="InterPro"/>
</dbReference>
<dbReference type="EMBL" id="JAHQIW010007234">
    <property type="protein sequence ID" value="KAJ1373163.1"/>
    <property type="molecule type" value="Genomic_DNA"/>
</dbReference>
<sequence length="1421" mass="159846">MKVPVIASPQQDIKSLLKQINTRDKVSKDARIQACHELFRCLTCSDYNAINIKNDKKDILGELAAVIHPKYGSLEVKKWCGRIAGVVGANLVDEFDEFVKWTETQLKCARPVAEEEQAIFVSALRYALVELKSRKIRLSDYHAKCVLKILAEFLDFSNSHLVFFPILDVCREMAEEYPLVFDECFEEIVDYLFGWALESSMPSTVPKKCHEVIKSLYLFWHKRPDFGRHLMSQFLDDVGGYIEDYKKHGNLRTCVSKACAVLEILIVLLEVYVQDRNSVHLFYWDILQQTLISCNSNMNRLDTEPSFRVGLFLSEYCGIFSTALSLVDTQNLPIVAQCSTKVTEIMQKFGSNETVAINCIKYFTTLFSVSSLPADFTLPLSERLGIFEEKSLLQLSVYGRPKLASALLSLLTCMMSPTALPLLLASYSAVRQKLLVEFTALRERDDMEMALKRETIARLMILIGSFAKLAALKSSLIVMMGLRPSLFHLLLMEMPLTDQWFISKHPALHYCLLSVVHTHVMSHDYFLSNSKWLVQSNSPSCMYAEEQLHAIERLLNSRIKWSMTRELCVDWLHGLLSGIDETALETLCCRPEFVRIRCAVLAAVISGDSHGKLQAVGSQLNVLSAADDKNATAITKSVASKLKAVGYHTGAPIWASIDMQTYLRCSLCTTGWDQLEMGQLRLQPSSFGTDDFMMIIKFLLDRVVPSMQRNQSNDDEWMVDVIEKLHAERLQDDISKGEMDRHLDIMQKWRRLLAHVANYCIENRMKTPLGKPMDTFNKIGGELLRLAKESVSGVSSQTVKINQNRHSVILARDRGAKDEEDSQGDGEPRALSPAEEWWRVRCLLEFVEIFEKLMYHVTSGTIFPICNVSTLSRQFFATNMASCQEWLFRTYPVAMIVAFHNGYYAQVIRFGTSALPDLERKHLKAEGEATPSITGQSMTILCWMARAMAELGMEQAVHGLSAWARSIYHVELPFLTAVAEIAAARYERSLVLLRTCIEDQTLPETFRDVLRNIRIDVLSRLRHPIFLDAFNCPTEFSLWSEAEKLDEEAPPGIDVESFTRLKQLSMYGKIEPAEVLPGVAWDFVDVSHRLESKLLQTLRRPEVASMRENIASMASLVLMTDGGQRLHGRLAALNHIAGSVLRKMNRKGQVDTERNTAVLSDLTASFLANDAQSGDIGERLRLGRQLTLWAERLGCSSPAQLQLPLAKLARKTCNPLVAGVHLHKASSNPVLINNSPVLNSLRVAVQGSKMMWEIASPEQRARSFVTVFATLQSGYETFCHSYQVLAVNVSMEMPPPYDGVNGFVNRFNPLGVPFGGPPPNMGVLSPASSAALGEEMSRTCLRLAKWLIDSPQLVAAVPPECRQSRLWLRLEAAGHEMMGCDMVGSLLAVATEVSPNLGKAHRRLGDWAFCSAEMRRLRMIK</sequence>
<keyword evidence="1" id="KW-0472">Membrane</keyword>
<keyword evidence="1" id="KW-0812">Transmembrane</keyword>
<reference evidence="2" key="1">
    <citation type="submission" date="2021-06" db="EMBL/GenBank/DDBJ databases">
        <title>Parelaphostrongylus tenuis whole genome reference sequence.</title>
        <authorList>
            <person name="Garwood T.J."/>
            <person name="Larsen P.A."/>
            <person name="Fountain-Jones N.M."/>
            <person name="Garbe J.R."/>
            <person name="Macchietto M.G."/>
            <person name="Kania S.A."/>
            <person name="Gerhold R.W."/>
            <person name="Richards J.E."/>
            <person name="Wolf T.M."/>
        </authorList>
    </citation>
    <scope>NUCLEOTIDE SEQUENCE</scope>
    <source>
        <strain evidence="2">MNPRO001-30</strain>
        <tissue evidence="2">Meninges</tissue>
    </source>
</reference>
<protein>
    <recommendedName>
        <fullName evidence="4">Non-specific serine/threonine protein kinase</fullName>
    </recommendedName>
</protein>
<name>A0AAD5WKW3_PARTN</name>
<organism evidence="2 3">
    <name type="scientific">Parelaphostrongylus tenuis</name>
    <name type="common">Meningeal worm</name>
    <dbReference type="NCBI Taxonomy" id="148309"/>
    <lineage>
        <taxon>Eukaryota</taxon>
        <taxon>Metazoa</taxon>
        <taxon>Ecdysozoa</taxon>
        <taxon>Nematoda</taxon>
        <taxon>Chromadorea</taxon>
        <taxon>Rhabditida</taxon>
        <taxon>Rhabditina</taxon>
        <taxon>Rhabditomorpha</taxon>
        <taxon>Strongyloidea</taxon>
        <taxon>Metastrongylidae</taxon>
        <taxon>Parelaphostrongylus</taxon>
    </lineage>
</organism>
<proteinExistence type="predicted"/>
<dbReference type="Pfam" id="PF15785">
    <property type="entry name" value="SMG1"/>
    <property type="match status" value="1"/>
</dbReference>
<dbReference type="GO" id="GO:0000184">
    <property type="term" value="P:nuclear-transcribed mRNA catabolic process, nonsense-mediated decay"/>
    <property type="evidence" value="ECO:0007669"/>
    <property type="project" value="InterPro"/>
</dbReference>
<evidence type="ECO:0000313" key="2">
    <source>
        <dbReference type="EMBL" id="KAJ1373163.1"/>
    </source>
</evidence>
<dbReference type="InterPro" id="IPR031559">
    <property type="entry name" value="SMG1"/>
</dbReference>
<gene>
    <name evidence="2" type="ORF">KIN20_035504</name>
</gene>
<keyword evidence="3" id="KW-1185">Reference proteome</keyword>
<feature type="transmembrane region" description="Helical" evidence="1">
    <location>
        <begin position="403"/>
        <end position="425"/>
    </location>
</feature>
<evidence type="ECO:0000313" key="3">
    <source>
        <dbReference type="Proteomes" id="UP001196413"/>
    </source>
</evidence>
<comment type="caution">
    <text evidence="2">The sequence shown here is derived from an EMBL/GenBank/DDBJ whole genome shotgun (WGS) entry which is preliminary data.</text>
</comment>
<evidence type="ECO:0000256" key="1">
    <source>
        <dbReference type="SAM" id="Phobius"/>
    </source>
</evidence>
<dbReference type="Proteomes" id="UP001196413">
    <property type="component" value="Unassembled WGS sequence"/>
</dbReference>
<evidence type="ECO:0008006" key="4">
    <source>
        <dbReference type="Google" id="ProtNLM"/>
    </source>
</evidence>